<name>A0A0F9GRK2_9ZZZZ</name>
<sequence length="649" mass="72196">SFVVGNGVTIVSGESGQGKTWRLARAASDSSKSEALVVWVPASRGTADVAEYAAREIWNHGLERDAQLTLERVAARRERSNPDITTPWAIVCVDDVRSPDEAQFLYNLDWRRWGMSLVMSTSPDVARSLALQGRCLSLPVKDFDHLELRAYLERRGLSWVKIAHDVRELIRRPILAKIYVDIAQGDPGFNPRTEYDLLDATWDRTSDPTNIGLVRALAGTIHEADAGYPWPTEYVLKLGVSADAICRLTKQGWIRDVGDGQIAMSHPRFLCWAYAKFLVAQFASGQLSVDKLGEAIGHCQARPTASRPLQLGYVPMDALWLLLKPGATTAQQNDLWKLISALERFGGMGHEDEGLYQHLLASLGERAVPLLIERTRQSGEDKHNAIPERASDALLIISRDYPEAVAEVAKSCLDHNHRAMTELGLRLAVTFPESVNPDRVWETYRSHIVCQKADGSDYLKQELAAAAFRSVAEHSPDWFRNKLNDGDEEDSCFASLVYALGNLGENSDAQQIWSETKEHLFQAIPPNKRRCLIGCIASFADIGEYQRLEEWSASDEELVGSTSAWALAYRVPNRALQVLVNVPVKQLLGTTSSIGRALLAVIPGETCEEIERLLQERPNDARLYVDFFSGHGDRLNATTVSVLLDWLAE</sequence>
<evidence type="ECO:0000313" key="1">
    <source>
        <dbReference type="EMBL" id="KKL65712.1"/>
    </source>
</evidence>
<organism evidence="1">
    <name type="scientific">marine sediment metagenome</name>
    <dbReference type="NCBI Taxonomy" id="412755"/>
    <lineage>
        <taxon>unclassified sequences</taxon>
        <taxon>metagenomes</taxon>
        <taxon>ecological metagenomes</taxon>
    </lineage>
</organism>
<feature type="non-terminal residue" evidence="1">
    <location>
        <position position="649"/>
    </location>
</feature>
<reference evidence="1" key="1">
    <citation type="journal article" date="2015" name="Nature">
        <title>Complex archaea that bridge the gap between prokaryotes and eukaryotes.</title>
        <authorList>
            <person name="Spang A."/>
            <person name="Saw J.H."/>
            <person name="Jorgensen S.L."/>
            <person name="Zaremba-Niedzwiedzka K."/>
            <person name="Martijn J."/>
            <person name="Lind A.E."/>
            <person name="van Eijk R."/>
            <person name="Schleper C."/>
            <person name="Guy L."/>
            <person name="Ettema T.J."/>
        </authorList>
    </citation>
    <scope>NUCLEOTIDE SEQUENCE</scope>
</reference>
<dbReference type="SUPFAM" id="SSF52540">
    <property type="entry name" value="P-loop containing nucleoside triphosphate hydrolases"/>
    <property type="match status" value="1"/>
</dbReference>
<dbReference type="EMBL" id="LAZR01027444">
    <property type="protein sequence ID" value="KKL65712.1"/>
    <property type="molecule type" value="Genomic_DNA"/>
</dbReference>
<proteinExistence type="predicted"/>
<dbReference type="InterPro" id="IPR027417">
    <property type="entry name" value="P-loop_NTPase"/>
</dbReference>
<accession>A0A0F9GRK2</accession>
<dbReference type="AlphaFoldDB" id="A0A0F9GRK2"/>
<gene>
    <name evidence="1" type="ORF">LCGC14_2152240</name>
</gene>
<comment type="caution">
    <text evidence="1">The sequence shown here is derived from an EMBL/GenBank/DDBJ whole genome shotgun (WGS) entry which is preliminary data.</text>
</comment>
<protein>
    <submittedName>
        <fullName evidence="1">Uncharacterized protein</fullName>
    </submittedName>
</protein>
<feature type="non-terminal residue" evidence="1">
    <location>
        <position position="1"/>
    </location>
</feature>